<dbReference type="InterPro" id="IPR016032">
    <property type="entry name" value="Sig_transdc_resp-reg_C-effctor"/>
</dbReference>
<keyword evidence="7" id="KW-1185">Reference proteome</keyword>
<dbReference type="SMART" id="SM00421">
    <property type="entry name" value="HTH_LUXR"/>
    <property type="match status" value="1"/>
</dbReference>
<protein>
    <submittedName>
        <fullName evidence="4">LuxR C-terminal-related transcriptional regulator</fullName>
    </submittedName>
    <submittedName>
        <fullName evidence="3">LuxR family transcriptional regulator</fullName>
    </submittedName>
</protein>
<dbReference type="GO" id="GO:0003677">
    <property type="term" value="F:DNA binding"/>
    <property type="evidence" value="ECO:0007669"/>
    <property type="project" value="UniProtKB-KW"/>
</dbReference>
<dbReference type="SUPFAM" id="SSF46894">
    <property type="entry name" value="C-terminal effector domain of the bipartite response regulators"/>
    <property type="match status" value="1"/>
</dbReference>
<dbReference type="Proteomes" id="UP000229713">
    <property type="component" value="Unassembled WGS sequence"/>
</dbReference>
<dbReference type="EMBL" id="CP145163">
    <property type="protein sequence ID" value="WWC12465.1"/>
    <property type="molecule type" value="Genomic_DNA"/>
</dbReference>
<reference evidence="4" key="2">
    <citation type="submission" date="2022-09" db="EMBL/GenBank/DDBJ databases">
        <title>Multidrug resistance Raoultella ornithinolytica Strain MQB_Silv_108.</title>
        <authorList>
            <person name="Quintela-Baluja M."/>
        </authorList>
    </citation>
    <scope>NUCLEOTIDE SEQUENCE</scope>
    <source>
        <strain evidence="4">MQB_Silv_108</strain>
    </source>
</reference>
<dbReference type="Proteomes" id="UP001350972">
    <property type="component" value="Chromosome"/>
</dbReference>
<dbReference type="EMBL" id="NKYI01000030">
    <property type="protein sequence ID" value="PIK81795.1"/>
    <property type="molecule type" value="Genomic_DNA"/>
</dbReference>
<dbReference type="EMBL" id="CP104450">
    <property type="protein sequence ID" value="UXE38913.1"/>
    <property type="molecule type" value="Genomic_DNA"/>
</dbReference>
<evidence type="ECO:0000313" key="7">
    <source>
        <dbReference type="Proteomes" id="UP001350972"/>
    </source>
</evidence>
<reference evidence="3 6" key="1">
    <citation type="submission" date="2017-07" db="EMBL/GenBank/DDBJ databases">
        <title>Raoultella ornithinolytica strain HH3 draft genome.</title>
        <authorList>
            <person name="Duceppe M.-O."/>
            <person name="Huang H."/>
            <person name="Phipps-Todd B."/>
        </authorList>
    </citation>
    <scope>NUCLEOTIDE SEQUENCE [LARGE SCALE GENOMIC DNA]</scope>
    <source>
        <strain evidence="3 6">HH3</strain>
    </source>
</reference>
<accession>A0A1Y6GHJ4</accession>
<dbReference type="Gene3D" id="1.10.10.10">
    <property type="entry name" value="Winged helix-like DNA-binding domain superfamily/Winged helix DNA-binding domain"/>
    <property type="match status" value="1"/>
</dbReference>
<evidence type="ECO:0000313" key="5">
    <source>
        <dbReference type="EMBL" id="WWC12465.1"/>
    </source>
</evidence>
<gene>
    <name evidence="3" type="ORF">CFY86_23570</name>
    <name evidence="5" type="ORF">LM286_03645</name>
    <name evidence="4" type="ORF">N2J37_03770</name>
</gene>
<dbReference type="eggNOG" id="COG2197">
    <property type="taxonomic scope" value="Bacteria"/>
</dbReference>
<dbReference type="RefSeq" id="WP_004867594.1">
    <property type="nucleotide sequence ID" value="NZ_ABDFAB020000006.1"/>
</dbReference>
<keyword evidence="1" id="KW-0238">DNA-binding</keyword>
<evidence type="ECO:0000313" key="4">
    <source>
        <dbReference type="EMBL" id="UXE38913.1"/>
    </source>
</evidence>
<sequence>MANKLELKSNYNIALIGGDRFARCGIVTLLQGITPDIRIETSDSDYSLLDNLLTTTSIDILFVSGAEKYHAGFDCLSYIKKIKANYPEVFVCMYSTPANSLLWVHGEIDAYISLQDPIYHWRANLLKMVDSRYRPKTKPVALSLTPGEWRVLKKIRNGLDIRYIAELEKLSYRRVSALKNSAIRKLGLRNKTDLLVFLTS</sequence>
<organism evidence="3 6">
    <name type="scientific">Raoultella ornithinolytica</name>
    <name type="common">Klebsiella ornithinolytica</name>
    <dbReference type="NCBI Taxonomy" id="54291"/>
    <lineage>
        <taxon>Bacteria</taxon>
        <taxon>Pseudomonadati</taxon>
        <taxon>Pseudomonadota</taxon>
        <taxon>Gammaproteobacteria</taxon>
        <taxon>Enterobacterales</taxon>
        <taxon>Enterobacteriaceae</taxon>
        <taxon>Klebsiella/Raoultella group</taxon>
        <taxon>Raoultella</taxon>
    </lineage>
</organism>
<reference evidence="5 7" key="3">
    <citation type="submission" date="2024-02" db="EMBL/GenBank/DDBJ databases">
        <title>Tn5403 promotes plasmid rearrangements and degradation of the Klebsiella pneumoniae carbapenemase (KPC) transposon Tn4401.</title>
        <authorList>
            <person name="Sheppard A.E."/>
            <person name="Barry K.E."/>
            <person name="Parikh H.I."/>
            <person name="Vegesana K."/>
            <person name="Sebra R."/>
            <person name="George S."/>
            <person name="Sanderson N.D."/>
            <person name="Stoesser N."/>
            <person name="Eyre D.W."/>
            <person name="Crook D.W."/>
            <person name="Walker A.S."/>
            <person name="Mathers A.J."/>
        </authorList>
    </citation>
    <scope>NUCLEOTIDE SEQUENCE [LARGE SCALE GENOMIC DNA]</scope>
    <source>
        <strain evidence="5 7">CAV1921</strain>
    </source>
</reference>
<evidence type="ECO:0000313" key="3">
    <source>
        <dbReference type="EMBL" id="PIK81795.1"/>
    </source>
</evidence>
<evidence type="ECO:0000256" key="1">
    <source>
        <dbReference type="ARBA" id="ARBA00023125"/>
    </source>
</evidence>
<proteinExistence type="predicted"/>
<dbReference type="InterPro" id="IPR000792">
    <property type="entry name" value="Tscrpt_reg_LuxR_C"/>
</dbReference>
<dbReference type="Pfam" id="PF00196">
    <property type="entry name" value="GerE"/>
    <property type="match status" value="1"/>
</dbReference>
<dbReference type="Proteomes" id="UP001064206">
    <property type="component" value="Chromosome"/>
</dbReference>
<dbReference type="GO" id="GO:0006355">
    <property type="term" value="P:regulation of DNA-templated transcription"/>
    <property type="evidence" value="ECO:0007669"/>
    <property type="project" value="InterPro"/>
</dbReference>
<dbReference type="InterPro" id="IPR036388">
    <property type="entry name" value="WH-like_DNA-bd_sf"/>
</dbReference>
<feature type="domain" description="HTH luxR-type" evidence="2">
    <location>
        <begin position="141"/>
        <end position="198"/>
    </location>
</feature>
<evidence type="ECO:0000313" key="6">
    <source>
        <dbReference type="Proteomes" id="UP000229713"/>
    </source>
</evidence>
<dbReference type="AlphaFoldDB" id="A0A1Y6GHJ4"/>
<name>A0A1Y6GHJ4_RAOOR</name>
<dbReference type="GeneID" id="93752248"/>
<dbReference type="PaxDb" id="1286170-RORB6_22375"/>
<evidence type="ECO:0000259" key="2">
    <source>
        <dbReference type="SMART" id="SM00421"/>
    </source>
</evidence>